<keyword evidence="5" id="KW-0143">Chaperone</keyword>
<dbReference type="Pfam" id="PF04729">
    <property type="entry name" value="ASF1_hist_chap"/>
    <property type="match status" value="1"/>
</dbReference>
<dbReference type="PANTHER" id="PTHR12040">
    <property type="entry name" value="ANTI-SILENCING PROTEIN 1"/>
    <property type="match status" value="1"/>
</dbReference>
<keyword evidence="3" id="KW-0805">Transcription regulation</keyword>
<dbReference type="OrthoDB" id="29755at2759"/>
<dbReference type="InterPro" id="IPR006818">
    <property type="entry name" value="ASF1-like"/>
</dbReference>
<dbReference type="EMBL" id="SNRW01004899">
    <property type="protein sequence ID" value="KAA6386222.1"/>
    <property type="molecule type" value="Genomic_DNA"/>
</dbReference>
<comment type="similarity">
    <text evidence="2">Belongs to the ASF1 family.</text>
</comment>
<dbReference type="GO" id="GO:0042393">
    <property type="term" value="F:histone binding"/>
    <property type="evidence" value="ECO:0007669"/>
    <property type="project" value="TreeGrafter"/>
</dbReference>
<dbReference type="Gene3D" id="2.60.40.1490">
    <property type="entry name" value="Histone chaperone ASF1-like"/>
    <property type="match status" value="1"/>
</dbReference>
<gene>
    <name evidence="8" type="ORF">EZS28_018251</name>
</gene>
<feature type="region of interest" description="Disordered" evidence="7">
    <location>
        <begin position="171"/>
        <end position="209"/>
    </location>
</feature>
<name>A0A5J4VUN4_9EUKA</name>
<evidence type="ECO:0000256" key="2">
    <source>
        <dbReference type="ARBA" id="ARBA00006051"/>
    </source>
</evidence>
<dbReference type="AlphaFoldDB" id="A0A5J4VUN4"/>
<dbReference type="SUPFAM" id="SSF101546">
    <property type="entry name" value="ASF1-like"/>
    <property type="match status" value="1"/>
</dbReference>
<evidence type="ECO:0000256" key="6">
    <source>
        <dbReference type="ARBA" id="ARBA00023242"/>
    </source>
</evidence>
<evidence type="ECO:0000256" key="4">
    <source>
        <dbReference type="ARBA" id="ARBA00023163"/>
    </source>
</evidence>
<dbReference type="InterPro" id="IPR036747">
    <property type="entry name" value="ASF1-like_sf"/>
</dbReference>
<sequence length="209" mass="23657">MKVDVLNVKLVGNPAPFSDGIKFQITIQCIEAIEDDLEWKVIYIGSPNTTDNDQELTSIAVGPIAVGTSQFDLETEGPQIDKIPTDDILGMTGVLLCCYYHDQEFIRVGYYLENKYTDPILLENPPEKPDSSKITREILDKPRVTRFDINWSKKLADGEIFIPQLTNEEKQRVDSLMEKEQDESEQDGDQKMEKDTVAAKDVKGRIEGQ</sequence>
<reference evidence="8 9" key="1">
    <citation type="submission" date="2019-03" db="EMBL/GenBank/DDBJ databases">
        <title>Single cell metagenomics reveals metabolic interactions within the superorganism composed of flagellate Streblomastix strix and complex community of Bacteroidetes bacteria on its surface.</title>
        <authorList>
            <person name="Treitli S.C."/>
            <person name="Kolisko M."/>
            <person name="Husnik F."/>
            <person name="Keeling P."/>
            <person name="Hampl V."/>
        </authorList>
    </citation>
    <scope>NUCLEOTIDE SEQUENCE [LARGE SCALE GENOMIC DNA]</scope>
    <source>
        <strain evidence="8">ST1C</strain>
    </source>
</reference>
<accession>A0A5J4VUN4</accession>
<protein>
    <submittedName>
        <fullName evidence="8">Putative Histone chaperone ASF1B</fullName>
    </submittedName>
</protein>
<dbReference type="PANTHER" id="PTHR12040:SF0">
    <property type="entry name" value="HISTONE CHAPERONE ASF1"/>
    <property type="match status" value="1"/>
</dbReference>
<comment type="caution">
    <text evidence="8">The sequence shown here is derived from an EMBL/GenBank/DDBJ whole genome shotgun (WGS) entry which is preliminary data.</text>
</comment>
<feature type="compositionally biased region" description="Basic and acidic residues" evidence="7">
    <location>
        <begin position="188"/>
        <end position="209"/>
    </location>
</feature>
<evidence type="ECO:0000313" key="8">
    <source>
        <dbReference type="EMBL" id="KAA6386222.1"/>
    </source>
</evidence>
<evidence type="ECO:0000313" key="9">
    <source>
        <dbReference type="Proteomes" id="UP000324800"/>
    </source>
</evidence>
<dbReference type="GO" id="GO:0006335">
    <property type="term" value="P:DNA replication-dependent chromatin assembly"/>
    <property type="evidence" value="ECO:0007669"/>
    <property type="project" value="TreeGrafter"/>
</dbReference>
<dbReference type="Proteomes" id="UP000324800">
    <property type="component" value="Unassembled WGS sequence"/>
</dbReference>
<proteinExistence type="inferred from homology"/>
<dbReference type="GO" id="GO:0000785">
    <property type="term" value="C:chromatin"/>
    <property type="evidence" value="ECO:0007669"/>
    <property type="project" value="TreeGrafter"/>
</dbReference>
<keyword evidence="6" id="KW-0539">Nucleus</keyword>
<organism evidence="8 9">
    <name type="scientific">Streblomastix strix</name>
    <dbReference type="NCBI Taxonomy" id="222440"/>
    <lineage>
        <taxon>Eukaryota</taxon>
        <taxon>Metamonada</taxon>
        <taxon>Preaxostyla</taxon>
        <taxon>Oxymonadida</taxon>
        <taxon>Streblomastigidae</taxon>
        <taxon>Streblomastix</taxon>
    </lineage>
</organism>
<dbReference type="GO" id="GO:0005634">
    <property type="term" value="C:nucleus"/>
    <property type="evidence" value="ECO:0007669"/>
    <property type="project" value="UniProtKB-SubCell"/>
</dbReference>
<evidence type="ECO:0000256" key="3">
    <source>
        <dbReference type="ARBA" id="ARBA00023015"/>
    </source>
</evidence>
<evidence type="ECO:0000256" key="5">
    <source>
        <dbReference type="ARBA" id="ARBA00023186"/>
    </source>
</evidence>
<comment type="subcellular location">
    <subcellularLocation>
        <location evidence="1">Nucleus</location>
    </subcellularLocation>
</comment>
<evidence type="ECO:0000256" key="1">
    <source>
        <dbReference type="ARBA" id="ARBA00004123"/>
    </source>
</evidence>
<evidence type="ECO:0000256" key="7">
    <source>
        <dbReference type="SAM" id="MobiDB-lite"/>
    </source>
</evidence>
<keyword evidence="4" id="KW-0804">Transcription</keyword>